<keyword evidence="1" id="KW-0472">Membrane</keyword>
<reference evidence="3" key="1">
    <citation type="submission" date="2021-05" db="EMBL/GenBank/DDBJ databases">
        <title>Complete genome sequence of the cellulolytic planctomycete Telmatocola sphagniphila SP2T and characterization of the first cellulase from planctomycetes.</title>
        <authorList>
            <person name="Rakitin A.L."/>
            <person name="Beletsky A.V."/>
            <person name="Naumoff D.G."/>
            <person name="Kulichevskaya I.S."/>
            <person name="Mardanov A.V."/>
            <person name="Ravin N.V."/>
            <person name="Dedysh S.N."/>
        </authorList>
    </citation>
    <scope>NUCLEOTIDE SEQUENCE</scope>
    <source>
        <strain evidence="3">SP2T</strain>
    </source>
</reference>
<feature type="transmembrane region" description="Helical" evidence="1">
    <location>
        <begin position="12"/>
        <end position="36"/>
    </location>
</feature>
<dbReference type="Gene3D" id="3.30.700.10">
    <property type="entry name" value="Glycoprotein, Type 4 Pilin"/>
    <property type="match status" value="1"/>
</dbReference>
<evidence type="ECO:0000259" key="2">
    <source>
        <dbReference type="Pfam" id="PF07596"/>
    </source>
</evidence>
<dbReference type="KEGG" id="tsph:KIH39_04995"/>
<dbReference type="Pfam" id="PF07596">
    <property type="entry name" value="SBP_bac_10"/>
    <property type="match status" value="1"/>
</dbReference>
<dbReference type="InterPro" id="IPR011453">
    <property type="entry name" value="DUF1559"/>
</dbReference>
<dbReference type="PANTHER" id="PTHR30093">
    <property type="entry name" value="GENERAL SECRETION PATHWAY PROTEIN G"/>
    <property type="match status" value="1"/>
</dbReference>
<dbReference type="SUPFAM" id="SSF54523">
    <property type="entry name" value="Pili subunits"/>
    <property type="match status" value="1"/>
</dbReference>
<dbReference type="EMBL" id="CP074694">
    <property type="protein sequence ID" value="QVL33276.1"/>
    <property type="molecule type" value="Genomic_DNA"/>
</dbReference>
<accession>A0A8E6B8W0</accession>
<dbReference type="RefSeq" id="WP_213498166.1">
    <property type="nucleotide sequence ID" value="NZ_CP074694.1"/>
</dbReference>
<evidence type="ECO:0000256" key="1">
    <source>
        <dbReference type="SAM" id="Phobius"/>
    </source>
</evidence>
<dbReference type="Pfam" id="PF07963">
    <property type="entry name" value="N_methyl"/>
    <property type="match status" value="1"/>
</dbReference>
<dbReference type="NCBIfam" id="TIGR04294">
    <property type="entry name" value="pre_pil_HX9DG"/>
    <property type="match status" value="1"/>
</dbReference>
<proteinExistence type="predicted"/>
<keyword evidence="4" id="KW-1185">Reference proteome</keyword>
<evidence type="ECO:0000313" key="4">
    <source>
        <dbReference type="Proteomes" id="UP000676194"/>
    </source>
</evidence>
<feature type="domain" description="DUF1559" evidence="2">
    <location>
        <begin position="37"/>
        <end position="324"/>
    </location>
</feature>
<organism evidence="3 4">
    <name type="scientific">Telmatocola sphagniphila</name>
    <dbReference type="NCBI Taxonomy" id="1123043"/>
    <lineage>
        <taxon>Bacteria</taxon>
        <taxon>Pseudomonadati</taxon>
        <taxon>Planctomycetota</taxon>
        <taxon>Planctomycetia</taxon>
        <taxon>Gemmatales</taxon>
        <taxon>Gemmataceae</taxon>
    </lineage>
</organism>
<protein>
    <submittedName>
        <fullName evidence="3">DUF1559 domain-containing protein</fullName>
    </submittedName>
</protein>
<evidence type="ECO:0000313" key="3">
    <source>
        <dbReference type="EMBL" id="QVL33276.1"/>
    </source>
</evidence>
<dbReference type="InterPro" id="IPR012902">
    <property type="entry name" value="N_methyl_site"/>
</dbReference>
<dbReference type="InterPro" id="IPR027558">
    <property type="entry name" value="Pre_pil_HX9DG_C"/>
</dbReference>
<dbReference type="Proteomes" id="UP000676194">
    <property type="component" value="Chromosome"/>
</dbReference>
<dbReference type="InterPro" id="IPR045584">
    <property type="entry name" value="Pilin-like"/>
</dbReference>
<dbReference type="PANTHER" id="PTHR30093:SF2">
    <property type="entry name" value="TYPE II SECRETION SYSTEM PROTEIN H"/>
    <property type="match status" value="1"/>
</dbReference>
<gene>
    <name evidence="3" type="ORF">KIH39_04995</name>
</gene>
<sequence>MFTFPRRPARKAFTLIELLVVIAIIAILIGLLLPAVQKVREAAARMSCQNNLKQIGLASMNYESAYGYLPPSSNVSPNSVANPWESPPISGPFTSFLTYLLPYMEQQNTYNGIVAAATPGTQGFFTFNTTQGAWAYYGSPKSSDGNLTGAVPFTLNRIKSYECPSDGGLYGSVTGGIWDAFILDNGSYENDYVYDTPGFGHEWGRTNYVACSGWDGSQASSMATPPGATSPVNYQGIYYPNSKTSIVSITDGTSNTIAFGESLTGVNKGPRDFVCAWMGSGGMPTQWGLTGNPLQWYQYSSQHTGVVNFAYQDGSVHTVNTSIDYWVFQAAGGMADGIVTSAFGN</sequence>
<dbReference type="AlphaFoldDB" id="A0A8E6B8W0"/>
<keyword evidence="1" id="KW-1133">Transmembrane helix</keyword>
<dbReference type="NCBIfam" id="TIGR02532">
    <property type="entry name" value="IV_pilin_GFxxxE"/>
    <property type="match status" value="1"/>
</dbReference>
<name>A0A8E6B8W0_9BACT</name>
<keyword evidence="1" id="KW-0812">Transmembrane</keyword>